<dbReference type="PANTHER" id="PTHR47017:SF1">
    <property type="entry name" value="ACYL-COA"/>
    <property type="match status" value="1"/>
</dbReference>
<dbReference type="Pfam" id="PF04339">
    <property type="entry name" value="FemAB_like"/>
    <property type="match status" value="1"/>
</dbReference>
<name>A0A1J5PNZ8_9ZZZZ</name>
<dbReference type="Gene3D" id="3.40.630.30">
    <property type="match status" value="1"/>
</dbReference>
<sequence length="391" mass="43487">MAEDFRTELHASVGALSAAAWDGLVAATPGTTPFQRHAWLCALEQSACVGSGTGWQPLALALRDTQGQLAAACALYVKTHSYGEYVFDWAWAQGYADHGLPYYPKLLLAVPFTPVSGAKLLGRDAAARQALLREIVAIARGSGVSSLHALFLTEEEARWGADDGLLQRTTIQFHWRNPPSEGLPSWMDFEDFLASLRHDKRKKIRQEQRQVRDAGVTFRALAGEEISAENWSFFTRCYDTTYTLHGSTPYLNLDFFQRIGEQMPGHCLLVLAERSGRPIASSLILLDPQTRTAYGRYWGATEPVPALHFDACYYQPIAWCLAHGYSTFEGGAQGEHKMARGLQPVATTSAHWLSHPRFARAVDDYLQRETVSIAAHSDALRERLPFRQDAM</sequence>
<reference evidence="1" key="1">
    <citation type="submission" date="2016-10" db="EMBL/GenBank/DDBJ databases">
        <title>Sequence of Gallionella enrichment culture.</title>
        <authorList>
            <person name="Poehlein A."/>
            <person name="Muehling M."/>
            <person name="Daniel R."/>
        </authorList>
    </citation>
    <scope>NUCLEOTIDE SEQUENCE</scope>
</reference>
<proteinExistence type="predicted"/>
<organism evidence="1">
    <name type="scientific">mine drainage metagenome</name>
    <dbReference type="NCBI Taxonomy" id="410659"/>
    <lineage>
        <taxon>unclassified sequences</taxon>
        <taxon>metagenomes</taxon>
        <taxon>ecological metagenomes</taxon>
    </lineage>
</organism>
<evidence type="ECO:0000313" key="1">
    <source>
        <dbReference type="EMBL" id="OIQ72890.1"/>
    </source>
</evidence>
<dbReference type="SUPFAM" id="SSF55729">
    <property type="entry name" value="Acyl-CoA N-acyltransferases (Nat)"/>
    <property type="match status" value="1"/>
</dbReference>
<dbReference type="InterPro" id="IPR007434">
    <property type="entry name" value="FemAB-like"/>
</dbReference>
<dbReference type="InterPro" id="IPR016181">
    <property type="entry name" value="Acyl_CoA_acyltransferase"/>
</dbReference>
<gene>
    <name evidence="1" type="ORF">GALL_454770</name>
</gene>
<accession>A0A1J5PNZ8</accession>
<comment type="caution">
    <text evidence="1">The sequence shown here is derived from an EMBL/GenBank/DDBJ whole genome shotgun (WGS) entry which is preliminary data.</text>
</comment>
<dbReference type="EMBL" id="MLJW01003088">
    <property type="protein sequence ID" value="OIQ72890.1"/>
    <property type="molecule type" value="Genomic_DNA"/>
</dbReference>
<protein>
    <recommendedName>
        <fullName evidence="2">GNAT family N-acetyltransferase</fullName>
    </recommendedName>
</protein>
<dbReference type="PANTHER" id="PTHR47017">
    <property type="entry name" value="ACYL-COA"/>
    <property type="match status" value="1"/>
</dbReference>
<evidence type="ECO:0008006" key="2">
    <source>
        <dbReference type="Google" id="ProtNLM"/>
    </source>
</evidence>
<dbReference type="AlphaFoldDB" id="A0A1J5PNZ8"/>